<evidence type="ECO:0000256" key="2">
    <source>
        <dbReference type="SAM" id="Phobius"/>
    </source>
</evidence>
<keyword evidence="6" id="KW-1185">Reference proteome</keyword>
<dbReference type="Gene3D" id="2.60.40.2230">
    <property type="entry name" value="Uncharacterised protein YcnI-like PF07987, DUF1775"/>
    <property type="match status" value="1"/>
</dbReference>
<dbReference type="AlphaFoldDB" id="A0A3D9V9L0"/>
<dbReference type="InterPro" id="IPR038507">
    <property type="entry name" value="YcnI-like_sf"/>
</dbReference>
<dbReference type="Proteomes" id="UP000256485">
    <property type="component" value="Unassembled WGS sequence"/>
</dbReference>
<feature type="signal peptide" evidence="3">
    <location>
        <begin position="1"/>
        <end position="34"/>
    </location>
</feature>
<evidence type="ECO:0000313" key="5">
    <source>
        <dbReference type="EMBL" id="REF38169.1"/>
    </source>
</evidence>
<keyword evidence="2" id="KW-0472">Membrane</keyword>
<keyword evidence="2" id="KW-1133">Transmembrane helix</keyword>
<evidence type="ECO:0000313" key="6">
    <source>
        <dbReference type="Proteomes" id="UP000256485"/>
    </source>
</evidence>
<sequence>MLPSSLLSSSLRRCAQVGATATAAVVALAGPAGAHVTVNPDEAARGGYAKLAFRVPNESDRASTVKLTVSFPEETPLASVRVRPHPGWQATVQKTTFPEPVEVGDLVLEEAVTSVTWTADEGGGIAPGEFDEFEVSVGPLPDEDSLAFTAVQTYDDGEVVAWDQPVTDGPEPERPAPTLRLVDSADDHGHGQASDRTAQAAATGDATTSEATSGAGPADPTARTLGVTGLVAGLLGLVVAVWGRLAGRRGET</sequence>
<feature type="domain" description="YncI copper-binding" evidence="4">
    <location>
        <begin position="35"/>
        <end position="181"/>
    </location>
</feature>
<evidence type="ECO:0000256" key="1">
    <source>
        <dbReference type="SAM" id="MobiDB-lite"/>
    </source>
</evidence>
<feature type="region of interest" description="Disordered" evidence="1">
    <location>
        <begin position="163"/>
        <end position="220"/>
    </location>
</feature>
<dbReference type="OrthoDB" id="9810871at2"/>
<comment type="caution">
    <text evidence="5">The sequence shown here is derived from an EMBL/GenBank/DDBJ whole genome shotgun (WGS) entry which is preliminary data.</text>
</comment>
<protein>
    <submittedName>
        <fullName evidence="5">Uncharacterized protein YcnI</fullName>
    </submittedName>
</protein>
<dbReference type="CDD" id="cd08545">
    <property type="entry name" value="YcnI_like"/>
    <property type="match status" value="1"/>
</dbReference>
<reference evidence="5 6" key="1">
    <citation type="submission" date="2018-08" db="EMBL/GenBank/DDBJ databases">
        <title>Sequencing the genomes of 1000 actinobacteria strains.</title>
        <authorList>
            <person name="Klenk H.-P."/>
        </authorList>
    </citation>
    <scope>NUCLEOTIDE SEQUENCE [LARGE SCALE GENOMIC DNA]</scope>
    <source>
        <strain evidence="5 6">DSM 22891</strain>
    </source>
</reference>
<proteinExistence type="predicted"/>
<keyword evidence="3" id="KW-0732">Signal</keyword>
<keyword evidence="2" id="KW-0812">Transmembrane</keyword>
<evidence type="ECO:0000256" key="3">
    <source>
        <dbReference type="SAM" id="SignalP"/>
    </source>
</evidence>
<organism evidence="5 6">
    <name type="scientific">Thermasporomyces composti</name>
    <dbReference type="NCBI Taxonomy" id="696763"/>
    <lineage>
        <taxon>Bacteria</taxon>
        <taxon>Bacillati</taxon>
        <taxon>Actinomycetota</taxon>
        <taxon>Actinomycetes</taxon>
        <taxon>Propionibacteriales</taxon>
        <taxon>Nocardioidaceae</taxon>
        <taxon>Thermasporomyces</taxon>
    </lineage>
</organism>
<gene>
    <name evidence="5" type="ORF">DFJ64_3640</name>
</gene>
<evidence type="ECO:0000259" key="4">
    <source>
        <dbReference type="Pfam" id="PF07987"/>
    </source>
</evidence>
<feature type="chain" id="PRO_5017533566" evidence="3">
    <location>
        <begin position="35"/>
        <end position="252"/>
    </location>
</feature>
<dbReference type="EMBL" id="QTUC01000001">
    <property type="protein sequence ID" value="REF38169.1"/>
    <property type="molecule type" value="Genomic_DNA"/>
</dbReference>
<name>A0A3D9V9L0_THECX</name>
<dbReference type="InterPro" id="IPR012533">
    <property type="entry name" value="YcnI-copper_dom"/>
</dbReference>
<dbReference type="Pfam" id="PF07987">
    <property type="entry name" value="DUF1775"/>
    <property type="match status" value="1"/>
</dbReference>
<feature type="transmembrane region" description="Helical" evidence="2">
    <location>
        <begin position="225"/>
        <end position="245"/>
    </location>
</feature>
<accession>A0A3D9V9L0</accession>
<feature type="compositionally biased region" description="Low complexity" evidence="1">
    <location>
        <begin position="197"/>
        <end position="208"/>
    </location>
</feature>